<keyword evidence="2" id="KW-0677">Repeat</keyword>
<feature type="region of interest" description="Disordered" evidence="4">
    <location>
        <begin position="1"/>
        <end position="33"/>
    </location>
</feature>
<proteinExistence type="predicted"/>
<dbReference type="AlphaFoldDB" id="X6LIF8"/>
<accession>X6LIF8</accession>
<dbReference type="Pfam" id="PF00400">
    <property type="entry name" value="WD40"/>
    <property type="match status" value="2"/>
</dbReference>
<name>X6LIF8_RETFI</name>
<protein>
    <submittedName>
        <fullName evidence="5">WD-repeat protein</fullName>
    </submittedName>
</protein>
<evidence type="ECO:0000256" key="4">
    <source>
        <dbReference type="SAM" id="MobiDB-lite"/>
    </source>
</evidence>
<evidence type="ECO:0000313" key="6">
    <source>
        <dbReference type="Proteomes" id="UP000023152"/>
    </source>
</evidence>
<dbReference type="OrthoDB" id="408728at2759"/>
<dbReference type="InterPro" id="IPR015943">
    <property type="entry name" value="WD40/YVTN_repeat-like_dom_sf"/>
</dbReference>
<feature type="compositionally biased region" description="Basic and acidic residues" evidence="4">
    <location>
        <begin position="1"/>
        <end position="10"/>
    </location>
</feature>
<feature type="non-terminal residue" evidence="5">
    <location>
        <position position="1"/>
    </location>
</feature>
<organism evidence="5 6">
    <name type="scientific">Reticulomyxa filosa</name>
    <dbReference type="NCBI Taxonomy" id="46433"/>
    <lineage>
        <taxon>Eukaryota</taxon>
        <taxon>Sar</taxon>
        <taxon>Rhizaria</taxon>
        <taxon>Retaria</taxon>
        <taxon>Foraminifera</taxon>
        <taxon>Monothalamids</taxon>
        <taxon>Reticulomyxidae</taxon>
        <taxon>Reticulomyxa</taxon>
    </lineage>
</organism>
<dbReference type="PROSITE" id="PS00678">
    <property type="entry name" value="WD_REPEATS_1"/>
    <property type="match status" value="2"/>
</dbReference>
<dbReference type="Gene3D" id="2.130.10.10">
    <property type="entry name" value="YVTN repeat-like/Quinoprotein amine dehydrogenase"/>
    <property type="match status" value="1"/>
</dbReference>
<evidence type="ECO:0000256" key="1">
    <source>
        <dbReference type="ARBA" id="ARBA00022574"/>
    </source>
</evidence>
<dbReference type="InterPro" id="IPR036322">
    <property type="entry name" value="WD40_repeat_dom_sf"/>
</dbReference>
<dbReference type="Proteomes" id="UP000023152">
    <property type="component" value="Unassembled WGS sequence"/>
</dbReference>
<dbReference type="PROSITE" id="PS50082">
    <property type="entry name" value="WD_REPEATS_2"/>
    <property type="match status" value="2"/>
</dbReference>
<dbReference type="PANTHER" id="PTHR22847:SF637">
    <property type="entry name" value="WD REPEAT DOMAIN 5B"/>
    <property type="match status" value="1"/>
</dbReference>
<gene>
    <name evidence="5" type="ORF">RFI_36274</name>
</gene>
<evidence type="ECO:0000313" key="5">
    <source>
        <dbReference type="EMBL" id="ETO01166.1"/>
    </source>
</evidence>
<dbReference type="SMART" id="SM00320">
    <property type="entry name" value="WD40"/>
    <property type="match status" value="2"/>
</dbReference>
<dbReference type="GO" id="GO:1990234">
    <property type="term" value="C:transferase complex"/>
    <property type="evidence" value="ECO:0007669"/>
    <property type="project" value="UniProtKB-ARBA"/>
</dbReference>
<sequence>LLQEKNEKLTQDIQKLSNKDEQKENDNTISHNPKHSSTYTFDLLRSSKLLKIFSGHSNVITSLQYSALDGGRFLCSGSDDYTVRVWDLDNNKQIQIFNGHSSYVCSAKFSPYHRNHNRPTICSASHDNTIRFWDIKTAKEYQTFKEHNRH</sequence>
<dbReference type="EMBL" id="ASPP01039026">
    <property type="protein sequence ID" value="ETO01166.1"/>
    <property type="molecule type" value="Genomic_DNA"/>
</dbReference>
<evidence type="ECO:0000256" key="3">
    <source>
        <dbReference type="PROSITE-ProRule" id="PRU00221"/>
    </source>
</evidence>
<comment type="caution">
    <text evidence="5">The sequence shown here is derived from an EMBL/GenBank/DDBJ whole genome shotgun (WGS) entry which is preliminary data.</text>
</comment>
<feature type="non-terminal residue" evidence="5">
    <location>
        <position position="150"/>
    </location>
</feature>
<dbReference type="InterPro" id="IPR001680">
    <property type="entry name" value="WD40_rpt"/>
</dbReference>
<feature type="repeat" description="WD" evidence="3">
    <location>
        <begin position="97"/>
        <end position="143"/>
    </location>
</feature>
<feature type="repeat" description="WD" evidence="3">
    <location>
        <begin position="53"/>
        <end position="96"/>
    </location>
</feature>
<keyword evidence="1 3" id="KW-0853">WD repeat</keyword>
<dbReference type="InterPro" id="IPR019775">
    <property type="entry name" value="WD40_repeat_CS"/>
</dbReference>
<feature type="compositionally biased region" description="Basic and acidic residues" evidence="4">
    <location>
        <begin position="17"/>
        <end position="26"/>
    </location>
</feature>
<reference evidence="5 6" key="1">
    <citation type="journal article" date="2013" name="Curr. Biol.">
        <title>The Genome of the Foraminiferan Reticulomyxa filosa.</title>
        <authorList>
            <person name="Glockner G."/>
            <person name="Hulsmann N."/>
            <person name="Schleicher M."/>
            <person name="Noegel A.A."/>
            <person name="Eichinger L."/>
            <person name="Gallinger C."/>
            <person name="Pawlowski J."/>
            <person name="Sierra R."/>
            <person name="Euteneuer U."/>
            <person name="Pillet L."/>
            <person name="Moustafa A."/>
            <person name="Platzer M."/>
            <person name="Groth M."/>
            <person name="Szafranski K."/>
            <person name="Schliwa M."/>
        </authorList>
    </citation>
    <scope>NUCLEOTIDE SEQUENCE [LARGE SCALE GENOMIC DNA]</scope>
</reference>
<dbReference type="PROSITE" id="PS50294">
    <property type="entry name" value="WD_REPEATS_REGION"/>
    <property type="match status" value="2"/>
</dbReference>
<dbReference type="SUPFAM" id="SSF50978">
    <property type="entry name" value="WD40 repeat-like"/>
    <property type="match status" value="1"/>
</dbReference>
<dbReference type="PANTHER" id="PTHR22847">
    <property type="entry name" value="WD40 REPEAT PROTEIN"/>
    <property type="match status" value="1"/>
</dbReference>
<keyword evidence="6" id="KW-1185">Reference proteome</keyword>
<evidence type="ECO:0000256" key="2">
    <source>
        <dbReference type="ARBA" id="ARBA00022737"/>
    </source>
</evidence>